<dbReference type="EMBL" id="FXTY01000008">
    <property type="protein sequence ID" value="SMP32012.1"/>
    <property type="molecule type" value="Genomic_DNA"/>
</dbReference>
<dbReference type="RefSeq" id="WP_283427415.1">
    <property type="nucleotide sequence ID" value="NZ_FXTY01000008.1"/>
</dbReference>
<evidence type="ECO:0000313" key="2">
    <source>
        <dbReference type="Proteomes" id="UP001157961"/>
    </source>
</evidence>
<dbReference type="Proteomes" id="UP001157961">
    <property type="component" value="Unassembled WGS sequence"/>
</dbReference>
<name>A0ABY1PDT8_9RHOB</name>
<evidence type="ECO:0000313" key="1">
    <source>
        <dbReference type="EMBL" id="SMP32012.1"/>
    </source>
</evidence>
<sequence>MPSPVDQNMSQAAHFARLNGYSQIRLYNTETRAYLHLSGEGETKGTDYAWCGWRYQADALRTNARADGKPWPYVAVKKRDEKALAA</sequence>
<keyword evidence="2" id="KW-1185">Reference proteome</keyword>
<comment type="caution">
    <text evidence="1">The sequence shown here is derived from an EMBL/GenBank/DDBJ whole genome shotgun (WGS) entry which is preliminary data.</text>
</comment>
<proteinExistence type="predicted"/>
<gene>
    <name evidence="1" type="ORF">SAMN06265373_108115</name>
</gene>
<organism evidence="1 2">
    <name type="scientific">Shimia sagamensis</name>
    <dbReference type="NCBI Taxonomy" id="1566352"/>
    <lineage>
        <taxon>Bacteria</taxon>
        <taxon>Pseudomonadati</taxon>
        <taxon>Pseudomonadota</taxon>
        <taxon>Alphaproteobacteria</taxon>
        <taxon>Rhodobacterales</taxon>
        <taxon>Roseobacteraceae</taxon>
    </lineage>
</organism>
<reference evidence="1 2" key="1">
    <citation type="submission" date="2017-05" db="EMBL/GenBank/DDBJ databases">
        <authorList>
            <person name="Varghese N."/>
            <person name="Submissions S."/>
        </authorList>
    </citation>
    <scope>NUCLEOTIDE SEQUENCE [LARGE SCALE GENOMIC DNA]</scope>
    <source>
        <strain evidence="1 2">DSM 29734</strain>
    </source>
</reference>
<accession>A0ABY1PDT8</accession>
<protein>
    <submittedName>
        <fullName evidence="1">Uncharacterized protein</fullName>
    </submittedName>
</protein>